<dbReference type="NCBIfam" id="TIGR01009">
    <property type="entry name" value="rpsC_bact"/>
    <property type="match status" value="1"/>
</dbReference>
<dbReference type="Pfam" id="PF07650">
    <property type="entry name" value="KH_2"/>
    <property type="match status" value="1"/>
</dbReference>
<evidence type="ECO:0000256" key="2">
    <source>
        <dbReference type="ARBA" id="ARBA00022730"/>
    </source>
</evidence>
<dbReference type="PROSITE" id="PS50823">
    <property type="entry name" value="KH_TYPE_2"/>
    <property type="match status" value="1"/>
</dbReference>
<dbReference type="CDD" id="cd02412">
    <property type="entry name" value="KH-II_30S_S3"/>
    <property type="match status" value="1"/>
</dbReference>
<evidence type="ECO:0000256" key="8">
    <source>
        <dbReference type="HAMAP-Rule" id="MF_01309"/>
    </source>
</evidence>
<name>A0A0G1KYE9_UNCK3</name>
<dbReference type="InterPro" id="IPR001351">
    <property type="entry name" value="Ribosomal_uS3_C"/>
</dbReference>
<comment type="function">
    <text evidence="6 8">Binds the lower part of the 30S subunit head. Binds mRNA in the 70S ribosome, positioning it for translation.</text>
</comment>
<evidence type="ECO:0000259" key="10">
    <source>
        <dbReference type="PROSITE" id="PS50823"/>
    </source>
</evidence>
<dbReference type="FunFam" id="3.30.300.20:FF:000001">
    <property type="entry name" value="30S ribosomal protein S3"/>
    <property type="match status" value="1"/>
</dbReference>
<dbReference type="SUPFAM" id="SSF54814">
    <property type="entry name" value="Prokaryotic type KH domain (KH-domain type II)"/>
    <property type="match status" value="1"/>
</dbReference>
<keyword evidence="4 8" id="KW-0689">Ribosomal protein</keyword>
<dbReference type="AlphaFoldDB" id="A0A0G1KYE9"/>
<dbReference type="GO" id="GO:0003729">
    <property type="term" value="F:mRNA binding"/>
    <property type="evidence" value="ECO:0007669"/>
    <property type="project" value="UniProtKB-UniRule"/>
</dbReference>
<evidence type="ECO:0000256" key="7">
    <source>
        <dbReference type="ARBA" id="ARBA00035257"/>
    </source>
</evidence>
<dbReference type="Proteomes" id="UP000034752">
    <property type="component" value="Unassembled WGS sequence"/>
</dbReference>
<dbReference type="SMART" id="SM00322">
    <property type="entry name" value="KH"/>
    <property type="match status" value="1"/>
</dbReference>
<evidence type="ECO:0000256" key="5">
    <source>
        <dbReference type="ARBA" id="ARBA00023274"/>
    </source>
</evidence>
<dbReference type="InterPro" id="IPR005704">
    <property type="entry name" value="Ribosomal_uS3_bac-typ"/>
</dbReference>
<keyword evidence="2 8" id="KW-0699">rRNA-binding</keyword>
<evidence type="ECO:0000256" key="9">
    <source>
        <dbReference type="RuleBase" id="RU003624"/>
    </source>
</evidence>
<dbReference type="InterPro" id="IPR015946">
    <property type="entry name" value="KH_dom-like_a/b"/>
</dbReference>
<organism evidence="11 12">
    <name type="scientific">candidate division Kazan bacterium GW2011_GWA1_44_22</name>
    <dbReference type="NCBI Taxonomy" id="1620410"/>
    <lineage>
        <taxon>Bacteria</taxon>
        <taxon>Bacteria division Kazan-3B-28</taxon>
    </lineage>
</organism>
<dbReference type="PANTHER" id="PTHR11760:SF19">
    <property type="entry name" value="SMALL RIBOSOMAL SUBUNIT PROTEIN US3C"/>
    <property type="match status" value="1"/>
</dbReference>
<dbReference type="HAMAP" id="MF_01309_B">
    <property type="entry name" value="Ribosomal_uS3_B"/>
    <property type="match status" value="1"/>
</dbReference>
<dbReference type="PATRIC" id="fig|1620410.3.peg.122"/>
<dbReference type="InterPro" id="IPR036419">
    <property type="entry name" value="Ribosomal_S3_C_sf"/>
</dbReference>
<keyword evidence="3 8" id="KW-0694">RNA-binding</keyword>
<dbReference type="GO" id="GO:0006412">
    <property type="term" value="P:translation"/>
    <property type="evidence" value="ECO:0007669"/>
    <property type="project" value="UniProtKB-UniRule"/>
</dbReference>
<dbReference type="GO" id="GO:0003735">
    <property type="term" value="F:structural constituent of ribosome"/>
    <property type="evidence" value="ECO:0007669"/>
    <property type="project" value="InterPro"/>
</dbReference>
<evidence type="ECO:0000313" key="12">
    <source>
        <dbReference type="Proteomes" id="UP000034752"/>
    </source>
</evidence>
<dbReference type="Gene3D" id="3.30.1140.32">
    <property type="entry name" value="Ribosomal protein S3, C-terminal domain"/>
    <property type="match status" value="1"/>
</dbReference>
<feature type="domain" description="KH type-2" evidence="10">
    <location>
        <begin position="38"/>
        <end position="106"/>
    </location>
</feature>
<sequence length="218" mass="24785">MGQKINPISNRLGYTTTWRSRWFDLKNYPAYLVEDQKMRKLIYQQLRKASLSKIEIERFGQDAIVSIFAARPGMIIGHGGASIENLRKQIKSLIKRDVKINIIEIKDPEANAAVIANQIVEQIEKRLPFRRAVKGAMGAAQRSKIDGIKIIVAGRLNGAEIARTELFVNGKIPLHTFRHFIDYAQREAHTTYGVIGVKVWVFKAGEKDFEPDKKPTNQ</sequence>
<gene>
    <name evidence="8" type="primary">rpsC</name>
    <name evidence="11" type="ORF">VE96_C0005G0018</name>
</gene>
<dbReference type="Gene3D" id="3.30.300.20">
    <property type="match status" value="1"/>
</dbReference>
<keyword evidence="5 8" id="KW-0687">Ribonucleoprotein</keyword>
<evidence type="ECO:0000313" key="11">
    <source>
        <dbReference type="EMBL" id="KKT52929.1"/>
    </source>
</evidence>
<dbReference type="Pfam" id="PF00189">
    <property type="entry name" value="Ribosomal_S3_C"/>
    <property type="match status" value="1"/>
</dbReference>
<dbReference type="InterPro" id="IPR004087">
    <property type="entry name" value="KH_dom"/>
</dbReference>
<dbReference type="SUPFAM" id="SSF54821">
    <property type="entry name" value="Ribosomal protein S3 C-terminal domain"/>
    <property type="match status" value="1"/>
</dbReference>
<comment type="subunit">
    <text evidence="8">Part of the 30S ribosomal subunit. Forms a tight complex with proteins S10 and S14.</text>
</comment>
<dbReference type="EMBL" id="LCIJ01000005">
    <property type="protein sequence ID" value="KKT52929.1"/>
    <property type="molecule type" value="Genomic_DNA"/>
</dbReference>
<dbReference type="PROSITE" id="PS00548">
    <property type="entry name" value="RIBOSOMAL_S3"/>
    <property type="match status" value="1"/>
</dbReference>
<protein>
    <recommendedName>
        <fullName evidence="7 8">Small ribosomal subunit protein uS3</fullName>
    </recommendedName>
</protein>
<dbReference type="InterPro" id="IPR018280">
    <property type="entry name" value="Ribosomal_uS3_CS"/>
</dbReference>
<reference evidence="11 12" key="1">
    <citation type="journal article" date="2015" name="Nature">
        <title>rRNA introns, odd ribosomes, and small enigmatic genomes across a large radiation of phyla.</title>
        <authorList>
            <person name="Brown C.T."/>
            <person name="Hug L.A."/>
            <person name="Thomas B.C."/>
            <person name="Sharon I."/>
            <person name="Castelle C.J."/>
            <person name="Singh A."/>
            <person name="Wilkins M.J."/>
            <person name="Williams K.H."/>
            <person name="Banfield J.F."/>
        </authorList>
    </citation>
    <scope>NUCLEOTIDE SEQUENCE [LARGE SCALE GENOMIC DNA]</scope>
</reference>
<evidence type="ECO:0000256" key="4">
    <source>
        <dbReference type="ARBA" id="ARBA00022980"/>
    </source>
</evidence>
<dbReference type="InterPro" id="IPR009019">
    <property type="entry name" value="KH_sf_prok-type"/>
</dbReference>
<evidence type="ECO:0000256" key="1">
    <source>
        <dbReference type="ARBA" id="ARBA00010761"/>
    </source>
</evidence>
<dbReference type="PANTHER" id="PTHR11760">
    <property type="entry name" value="30S/40S RIBOSOMAL PROTEIN S3"/>
    <property type="match status" value="1"/>
</dbReference>
<dbReference type="InterPro" id="IPR057258">
    <property type="entry name" value="Ribosomal_uS3"/>
</dbReference>
<evidence type="ECO:0000256" key="3">
    <source>
        <dbReference type="ARBA" id="ARBA00022884"/>
    </source>
</evidence>
<dbReference type="GO" id="GO:0022627">
    <property type="term" value="C:cytosolic small ribosomal subunit"/>
    <property type="evidence" value="ECO:0007669"/>
    <property type="project" value="TreeGrafter"/>
</dbReference>
<dbReference type="InterPro" id="IPR004044">
    <property type="entry name" value="KH_dom_type_2"/>
</dbReference>
<accession>A0A0G1KYE9</accession>
<dbReference type="GO" id="GO:0019843">
    <property type="term" value="F:rRNA binding"/>
    <property type="evidence" value="ECO:0007669"/>
    <property type="project" value="UniProtKB-UniRule"/>
</dbReference>
<comment type="caution">
    <text evidence="11">The sequence shown here is derived from an EMBL/GenBank/DDBJ whole genome shotgun (WGS) entry which is preliminary data.</text>
</comment>
<comment type="similarity">
    <text evidence="1 8 9">Belongs to the universal ribosomal protein uS3 family.</text>
</comment>
<evidence type="ECO:0000256" key="6">
    <source>
        <dbReference type="ARBA" id="ARBA00024998"/>
    </source>
</evidence>
<proteinExistence type="inferred from homology"/>